<dbReference type="EMBL" id="FOWC01000003">
    <property type="protein sequence ID" value="SFO83652.1"/>
    <property type="molecule type" value="Genomic_DNA"/>
</dbReference>
<organism evidence="2 3">
    <name type="scientific">Amycolatopsis rubida</name>
    <dbReference type="NCBI Taxonomy" id="112413"/>
    <lineage>
        <taxon>Bacteria</taxon>
        <taxon>Bacillati</taxon>
        <taxon>Actinomycetota</taxon>
        <taxon>Actinomycetes</taxon>
        <taxon>Pseudonocardiales</taxon>
        <taxon>Pseudonocardiaceae</taxon>
        <taxon>Amycolatopsis</taxon>
    </lineage>
</organism>
<feature type="compositionally biased region" description="Low complexity" evidence="1">
    <location>
        <begin position="225"/>
        <end position="234"/>
    </location>
</feature>
<name>A0A1I5KEX7_9PSEU</name>
<evidence type="ECO:0000313" key="3">
    <source>
        <dbReference type="Proteomes" id="UP000199137"/>
    </source>
</evidence>
<feature type="compositionally biased region" description="Low complexity" evidence="1">
    <location>
        <begin position="199"/>
        <end position="211"/>
    </location>
</feature>
<evidence type="ECO:0000313" key="2">
    <source>
        <dbReference type="EMBL" id="SFO83652.1"/>
    </source>
</evidence>
<gene>
    <name evidence="2" type="ORF">SAMN05421854_103162</name>
</gene>
<proteinExistence type="predicted"/>
<dbReference type="Proteomes" id="UP000199137">
    <property type="component" value="Unassembled WGS sequence"/>
</dbReference>
<feature type="region of interest" description="Disordered" evidence="1">
    <location>
        <begin position="29"/>
        <end position="63"/>
    </location>
</feature>
<feature type="compositionally biased region" description="Basic and acidic residues" evidence="1">
    <location>
        <begin position="235"/>
        <end position="247"/>
    </location>
</feature>
<evidence type="ECO:0000256" key="1">
    <source>
        <dbReference type="SAM" id="MobiDB-lite"/>
    </source>
</evidence>
<reference evidence="3" key="1">
    <citation type="submission" date="2016-10" db="EMBL/GenBank/DDBJ databases">
        <authorList>
            <person name="Varghese N."/>
            <person name="Submissions S."/>
        </authorList>
    </citation>
    <scope>NUCLEOTIDE SEQUENCE [LARGE SCALE GENOMIC DNA]</scope>
    <source>
        <strain evidence="3">DSM 44637</strain>
    </source>
</reference>
<feature type="compositionally biased region" description="Low complexity" evidence="1">
    <location>
        <begin position="129"/>
        <end position="153"/>
    </location>
</feature>
<sequence length="287" mass="30605">MCRFVAVLFAAERTDREFCPALGPVRSGAPDARIPKPRHDSASPVEPMQAGRRSDGVGSWRTALSGIRGTGRRVRPRSACDGSSRDTGVRFLIWSEFADRLGGAVGRGARSAVGPPARIGVCGRRRPPRSAARPSARPAAGRSGSAASRGTGPRSRRGCGPRRLSSTRCGPTRAVRAPRARLRNRRAGRAGARSRRTNRTGAGRRTPSSRAPRARGRRSGGAGRAGTAPRSARPSRGDRGRPGGRECCGRVEEIRLDVLGELRFTARPMPWRTSTDTTICPRASSAC</sequence>
<protein>
    <submittedName>
        <fullName evidence="2">Uncharacterized protein</fullName>
    </submittedName>
</protein>
<dbReference type="AlphaFoldDB" id="A0A1I5KEX7"/>
<feature type="compositionally biased region" description="Basic residues" evidence="1">
    <location>
        <begin position="176"/>
        <end position="198"/>
    </location>
</feature>
<accession>A0A1I5KEX7</accession>
<feature type="region of interest" description="Disordered" evidence="1">
    <location>
        <begin position="106"/>
        <end position="247"/>
    </location>
</feature>